<evidence type="ECO:0000256" key="3">
    <source>
        <dbReference type="ARBA" id="ARBA00023125"/>
    </source>
</evidence>
<dbReference type="Gene3D" id="1.10.10.10">
    <property type="entry name" value="Winged helix-like DNA-binding domain superfamily/Winged helix DNA-binding domain"/>
    <property type="match status" value="1"/>
</dbReference>
<dbReference type="PANTHER" id="PTHR30126">
    <property type="entry name" value="HTH-TYPE TRANSCRIPTIONAL REGULATOR"/>
    <property type="match status" value="1"/>
</dbReference>
<keyword evidence="2" id="KW-0805">Transcription regulation</keyword>
<dbReference type="SUPFAM" id="SSF46785">
    <property type="entry name" value="Winged helix' DNA-binding domain"/>
    <property type="match status" value="1"/>
</dbReference>
<keyword evidence="7" id="KW-1185">Reference proteome</keyword>
<accession>A0A1I5Z1K6</accession>
<evidence type="ECO:0000313" key="7">
    <source>
        <dbReference type="Proteomes" id="UP000182762"/>
    </source>
</evidence>
<proteinExistence type="inferred from homology"/>
<protein>
    <submittedName>
        <fullName evidence="6">DNA-binding transcriptional regulator, LysR family</fullName>
    </submittedName>
</protein>
<evidence type="ECO:0000256" key="4">
    <source>
        <dbReference type="ARBA" id="ARBA00023163"/>
    </source>
</evidence>
<keyword evidence="4" id="KW-0804">Transcription</keyword>
<dbReference type="EMBL" id="FOXX01000003">
    <property type="protein sequence ID" value="SFQ50312.1"/>
    <property type="molecule type" value="Genomic_DNA"/>
</dbReference>
<dbReference type="InterPro" id="IPR036388">
    <property type="entry name" value="WH-like_DNA-bd_sf"/>
</dbReference>
<dbReference type="PRINTS" id="PR00039">
    <property type="entry name" value="HTHLYSR"/>
</dbReference>
<comment type="similarity">
    <text evidence="1">Belongs to the LysR transcriptional regulatory family.</text>
</comment>
<dbReference type="InterPro" id="IPR005119">
    <property type="entry name" value="LysR_subst-bd"/>
</dbReference>
<evidence type="ECO:0000256" key="1">
    <source>
        <dbReference type="ARBA" id="ARBA00009437"/>
    </source>
</evidence>
<feature type="domain" description="HTH lysR-type" evidence="5">
    <location>
        <begin position="1"/>
        <end position="58"/>
    </location>
</feature>
<evidence type="ECO:0000313" key="6">
    <source>
        <dbReference type="EMBL" id="SFQ50312.1"/>
    </source>
</evidence>
<comment type="caution">
    <text evidence="6">The sequence shown here is derived from an EMBL/GenBank/DDBJ whole genome shotgun (WGS) entry which is preliminary data.</text>
</comment>
<evidence type="ECO:0000259" key="5">
    <source>
        <dbReference type="PROSITE" id="PS50931"/>
    </source>
</evidence>
<dbReference type="InterPro" id="IPR000847">
    <property type="entry name" value="LysR_HTH_N"/>
</dbReference>
<keyword evidence="3 6" id="KW-0238">DNA-binding</keyword>
<organism evidence="6 7">
    <name type="scientific">Priestia endophytica DSM 13796</name>
    <dbReference type="NCBI Taxonomy" id="1121089"/>
    <lineage>
        <taxon>Bacteria</taxon>
        <taxon>Bacillati</taxon>
        <taxon>Bacillota</taxon>
        <taxon>Bacilli</taxon>
        <taxon>Bacillales</taxon>
        <taxon>Bacillaceae</taxon>
        <taxon>Priestia</taxon>
    </lineage>
</organism>
<dbReference type="PROSITE" id="PS50931">
    <property type="entry name" value="HTH_LYSR"/>
    <property type="match status" value="1"/>
</dbReference>
<gene>
    <name evidence="6" type="ORF">SAMN02745910_01733</name>
</gene>
<sequence length="292" mass="33623">MYYDALKTFVSVVEERNFTKAAEKLRISQPSVSLHIKNLEEEFQTTLLKRTPKMVTVTPTGEMLYERAKQILHLYKQAKQEIYEYHHFVQGKLTIGASFTIGEYVLPKLLSEFHQLYPHVEIEVLIDNTAQIAEHVRLFQADIGLIEGRVNHTELQISPFLEDELSIIVKENSLFLTQKNLSLSDLQNQTWITREKGSGTREYLKHVLDSNGLKARTFITMSSNQAIKEAVLNGMGMSMLSTYALKKEERIAILPVKEAVFKRKFSYIESPVVEENKNKALFLTLLKKLTKK</sequence>
<evidence type="ECO:0000256" key="2">
    <source>
        <dbReference type="ARBA" id="ARBA00023015"/>
    </source>
</evidence>
<dbReference type="GO" id="GO:0003677">
    <property type="term" value="F:DNA binding"/>
    <property type="evidence" value="ECO:0007669"/>
    <property type="project" value="UniProtKB-KW"/>
</dbReference>
<name>A0A1I5Z1K6_9BACI</name>
<dbReference type="Gene3D" id="3.40.190.290">
    <property type="match status" value="1"/>
</dbReference>
<reference evidence="6 7" key="1">
    <citation type="submission" date="2016-10" db="EMBL/GenBank/DDBJ databases">
        <authorList>
            <person name="Varghese N."/>
            <person name="Submissions S."/>
        </authorList>
    </citation>
    <scope>NUCLEOTIDE SEQUENCE [LARGE SCALE GENOMIC DNA]</scope>
    <source>
        <strain evidence="6 7">DSM 13796</strain>
    </source>
</reference>
<dbReference type="GeneID" id="93710425"/>
<dbReference type="InterPro" id="IPR036390">
    <property type="entry name" value="WH_DNA-bd_sf"/>
</dbReference>
<dbReference type="PANTHER" id="PTHR30126:SF39">
    <property type="entry name" value="HTH-TYPE TRANSCRIPTIONAL REGULATOR CYSL"/>
    <property type="match status" value="1"/>
</dbReference>
<dbReference type="RefSeq" id="WP_061805065.1">
    <property type="nucleotide sequence ID" value="NZ_FOXX01000003.1"/>
</dbReference>
<dbReference type="SUPFAM" id="SSF53850">
    <property type="entry name" value="Periplasmic binding protein-like II"/>
    <property type="match status" value="1"/>
</dbReference>
<dbReference type="Proteomes" id="UP000182762">
    <property type="component" value="Unassembled WGS sequence"/>
</dbReference>
<dbReference type="CDD" id="cd08420">
    <property type="entry name" value="PBP2_CysL_like"/>
    <property type="match status" value="1"/>
</dbReference>
<dbReference type="Pfam" id="PF00126">
    <property type="entry name" value="HTH_1"/>
    <property type="match status" value="1"/>
</dbReference>
<dbReference type="Pfam" id="PF03466">
    <property type="entry name" value="LysR_substrate"/>
    <property type="match status" value="1"/>
</dbReference>